<reference evidence="1 2" key="1">
    <citation type="journal article" date="2019" name="Int. J. Syst. Evol. Microbiol.">
        <title>The Global Catalogue of Microorganisms (GCM) 10K type strain sequencing project: providing services to taxonomists for standard genome sequencing and annotation.</title>
        <authorList>
            <consortium name="The Broad Institute Genomics Platform"/>
            <consortium name="The Broad Institute Genome Sequencing Center for Infectious Disease"/>
            <person name="Wu L."/>
            <person name="Ma J."/>
        </authorList>
    </citation>
    <scope>NUCLEOTIDE SEQUENCE [LARGE SCALE GENOMIC DNA]</scope>
    <source>
        <strain evidence="1 2">JCM 15503</strain>
    </source>
</reference>
<dbReference type="SUPFAM" id="SSF46785">
    <property type="entry name" value="Winged helix' DNA-binding domain"/>
    <property type="match status" value="1"/>
</dbReference>
<organism evidence="1 2">
    <name type="scientific">Ideonella azotifigens</name>
    <dbReference type="NCBI Taxonomy" id="513160"/>
    <lineage>
        <taxon>Bacteria</taxon>
        <taxon>Pseudomonadati</taxon>
        <taxon>Pseudomonadota</taxon>
        <taxon>Betaproteobacteria</taxon>
        <taxon>Burkholderiales</taxon>
        <taxon>Sphaerotilaceae</taxon>
        <taxon>Ideonella</taxon>
    </lineage>
</organism>
<accession>A0ABN1K0S3</accession>
<evidence type="ECO:0000313" key="1">
    <source>
        <dbReference type="EMBL" id="GAA0751431.1"/>
    </source>
</evidence>
<dbReference type="EMBL" id="BAAAEW010000014">
    <property type="protein sequence ID" value="GAA0751431.1"/>
    <property type="molecule type" value="Genomic_DNA"/>
</dbReference>
<dbReference type="InterPro" id="IPR036390">
    <property type="entry name" value="WH_DNA-bd_sf"/>
</dbReference>
<dbReference type="Gene3D" id="1.10.10.10">
    <property type="entry name" value="Winged helix-like DNA-binding domain superfamily/Winged helix DNA-binding domain"/>
    <property type="match status" value="1"/>
</dbReference>
<proteinExistence type="predicted"/>
<name>A0ABN1K0S3_9BURK</name>
<keyword evidence="2" id="KW-1185">Reference proteome</keyword>
<sequence length="127" mass="14373">MVEHLPSDEPETQGAHLELLSLIEQHPEYSQRRLAQAMGISLGKAHYLLKALFDKGLVKAGNFRRSDSKLSYLYALTPAGVRHRMQLTQSFLRRKEQEFELLRAEIDRLRTALGQQAAGSRSPDTVS</sequence>
<dbReference type="InterPro" id="IPR036388">
    <property type="entry name" value="WH-like_DNA-bd_sf"/>
</dbReference>
<dbReference type="Proteomes" id="UP001500279">
    <property type="component" value="Unassembled WGS sequence"/>
</dbReference>
<evidence type="ECO:0000313" key="2">
    <source>
        <dbReference type="Proteomes" id="UP001500279"/>
    </source>
</evidence>
<dbReference type="InterPro" id="IPR026433">
    <property type="entry name" value="MarR_EPS"/>
</dbReference>
<dbReference type="NCBIfam" id="TIGR04176">
    <property type="entry name" value="MarR_EPS"/>
    <property type="match status" value="1"/>
</dbReference>
<protein>
    <submittedName>
        <fullName evidence="1">MarR family EPS-associated transcriptional regulator</fullName>
    </submittedName>
</protein>
<gene>
    <name evidence="1" type="ORF">GCM10009107_24140</name>
</gene>
<comment type="caution">
    <text evidence="1">The sequence shown here is derived from an EMBL/GenBank/DDBJ whole genome shotgun (WGS) entry which is preliminary data.</text>
</comment>
<dbReference type="Pfam" id="PF13412">
    <property type="entry name" value="HTH_24"/>
    <property type="match status" value="1"/>
</dbReference>